<dbReference type="OrthoDB" id="5728201at2"/>
<accession>A0A2N8L0K6</accession>
<feature type="chain" id="PRO_5014945037" description="Cytochrome c domain-containing protein" evidence="1">
    <location>
        <begin position="37"/>
        <end position="287"/>
    </location>
</feature>
<keyword evidence="1" id="KW-0732">Signal</keyword>
<proteinExistence type="predicted"/>
<dbReference type="InterPro" id="IPR036909">
    <property type="entry name" value="Cyt_c-like_dom_sf"/>
</dbReference>
<dbReference type="GO" id="GO:0020037">
    <property type="term" value="F:heme binding"/>
    <property type="evidence" value="ECO:0007669"/>
    <property type="project" value="InterPro"/>
</dbReference>
<organism evidence="2 3">
    <name type="scientific">Kinneretia aquatilis</name>
    <dbReference type="NCBI Taxonomy" id="2070761"/>
    <lineage>
        <taxon>Bacteria</taxon>
        <taxon>Pseudomonadati</taxon>
        <taxon>Pseudomonadota</taxon>
        <taxon>Betaproteobacteria</taxon>
        <taxon>Burkholderiales</taxon>
        <taxon>Sphaerotilaceae</taxon>
        <taxon>Roseateles</taxon>
    </lineage>
</organism>
<dbReference type="GO" id="GO:0009055">
    <property type="term" value="F:electron transfer activity"/>
    <property type="evidence" value="ECO:0007669"/>
    <property type="project" value="InterPro"/>
</dbReference>
<reference evidence="2 3" key="1">
    <citation type="submission" date="2018-01" db="EMBL/GenBank/DDBJ databases">
        <title>Draft genome sequence of Paucibacter aquatile CR182 isolated from freshwater of the Nakdong River.</title>
        <authorList>
            <person name="Choi A."/>
            <person name="Chung E.J."/>
        </authorList>
    </citation>
    <scope>NUCLEOTIDE SEQUENCE [LARGE SCALE GENOMIC DNA]</scope>
    <source>
        <strain evidence="2 3">CR182</strain>
    </source>
</reference>
<sequence length="287" mass="31171">MSIPASSHPVSPSRARRRAAWLLLCAALSAPWAVSAETLPAPAALHRQLLAQGHKAQAVTVVEPHLSSKDQPVQRRYLAYPVEAVLSATLGPSWQAQPDRELEFKALDGFVARMPVARFLKYRAYLAVGLADGQPFTVDNLAQGEKRVALGPYYLIWDNLSAPTLQAEGGTHWPYQVAEISLRAVNPEALLPSGMDSGRWAEHAALAQTYCLSCHQINGFGGAKMPLNLAVRAKLIDARTWQSWLLQPQSVKPGTAMPALPDGLSAAERQRIASQLHDYLKALPVAP</sequence>
<feature type="signal peptide" evidence="1">
    <location>
        <begin position="1"/>
        <end position="36"/>
    </location>
</feature>
<dbReference type="AlphaFoldDB" id="A0A2N8L0K6"/>
<evidence type="ECO:0000313" key="3">
    <source>
        <dbReference type="Proteomes" id="UP000235916"/>
    </source>
</evidence>
<evidence type="ECO:0000313" key="2">
    <source>
        <dbReference type="EMBL" id="PND39225.1"/>
    </source>
</evidence>
<dbReference type="SUPFAM" id="SSF46626">
    <property type="entry name" value="Cytochrome c"/>
    <property type="match status" value="1"/>
</dbReference>
<keyword evidence="3" id="KW-1185">Reference proteome</keyword>
<gene>
    <name evidence="2" type="ORF">C1O66_17965</name>
</gene>
<comment type="caution">
    <text evidence="2">The sequence shown here is derived from an EMBL/GenBank/DDBJ whole genome shotgun (WGS) entry which is preliminary data.</text>
</comment>
<dbReference type="EMBL" id="POSP01000003">
    <property type="protein sequence ID" value="PND39225.1"/>
    <property type="molecule type" value="Genomic_DNA"/>
</dbReference>
<name>A0A2N8L0K6_9BURK</name>
<protein>
    <recommendedName>
        <fullName evidence="4">Cytochrome c domain-containing protein</fullName>
    </recommendedName>
</protein>
<evidence type="ECO:0008006" key="4">
    <source>
        <dbReference type="Google" id="ProtNLM"/>
    </source>
</evidence>
<dbReference type="RefSeq" id="WP_102769145.1">
    <property type="nucleotide sequence ID" value="NZ_POSP01000003.1"/>
</dbReference>
<evidence type="ECO:0000256" key="1">
    <source>
        <dbReference type="SAM" id="SignalP"/>
    </source>
</evidence>
<dbReference type="Proteomes" id="UP000235916">
    <property type="component" value="Unassembled WGS sequence"/>
</dbReference>
<dbReference type="Gene3D" id="1.10.760.10">
    <property type="entry name" value="Cytochrome c-like domain"/>
    <property type="match status" value="1"/>
</dbReference>